<accession>A0ABS5PVP2</accession>
<feature type="region of interest" description="Disordered" evidence="1">
    <location>
        <begin position="1"/>
        <end position="21"/>
    </location>
</feature>
<evidence type="ECO:0000313" key="4">
    <source>
        <dbReference type="Proteomes" id="UP000746471"/>
    </source>
</evidence>
<evidence type="ECO:0000256" key="2">
    <source>
        <dbReference type="SAM" id="Phobius"/>
    </source>
</evidence>
<gene>
    <name evidence="3" type="ORF">KHM83_16255</name>
</gene>
<evidence type="ECO:0008006" key="5">
    <source>
        <dbReference type="Google" id="ProtNLM"/>
    </source>
</evidence>
<dbReference type="Proteomes" id="UP000746471">
    <property type="component" value="Unassembled WGS sequence"/>
</dbReference>
<sequence>MKWLPSKKKSNDPPEKKKKDRSEVQLKKVNIEALDLSALIYDLAFFISGIAVFYHTLWCIPIGIVIIFLKLRLLHAFKKSNELLYLESFIDFLNHLNSQLSVGMTFEKALLSLENSRNAGKLTHLMHTVKLGATAERLYQSMRETFPIEDCSQYCDLLLTGRQLGVDPAFITGKTLEIISYKQQIVSEIQRILYQKKMEQMILVFAPVAIVVFVSSLSPDYLSVLYETEIGRLIMTFALSLIILMKVIAERIVKIEI</sequence>
<proteinExistence type="predicted"/>
<keyword evidence="4" id="KW-1185">Reference proteome</keyword>
<keyword evidence="2" id="KW-1133">Transmembrane helix</keyword>
<name>A0ABS5PVP2_9FIRM</name>
<protein>
    <recommendedName>
        <fullName evidence="5">Tight adherence protein B</fullName>
    </recommendedName>
</protein>
<keyword evidence="2" id="KW-0472">Membrane</keyword>
<evidence type="ECO:0000313" key="3">
    <source>
        <dbReference type="EMBL" id="MBS7528242.1"/>
    </source>
</evidence>
<organism evidence="3 4">
    <name type="scientific">Fusibacter paucivorans</name>
    <dbReference type="NCBI Taxonomy" id="76009"/>
    <lineage>
        <taxon>Bacteria</taxon>
        <taxon>Bacillati</taxon>
        <taxon>Bacillota</taxon>
        <taxon>Clostridia</taxon>
        <taxon>Eubacteriales</taxon>
        <taxon>Eubacteriales Family XII. Incertae Sedis</taxon>
        <taxon>Fusibacter</taxon>
    </lineage>
</organism>
<evidence type="ECO:0000256" key="1">
    <source>
        <dbReference type="SAM" id="MobiDB-lite"/>
    </source>
</evidence>
<keyword evidence="2" id="KW-0812">Transmembrane</keyword>
<reference evidence="3 4" key="1">
    <citation type="submission" date="2021-05" db="EMBL/GenBank/DDBJ databases">
        <title>Fusibacter ferrireducens sp. nov., an anaerobic, sulfur- and Fe-reducing bacterium isolated from the mangrove sediment.</title>
        <authorList>
            <person name="Qiu D."/>
        </authorList>
    </citation>
    <scope>NUCLEOTIDE SEQUENCE [LARGE SCALE GENOMIC DNA]</scope>
    <source>
        <strain evidence="3 4">DSM 12116</strain>
    </source>
</reference>
<feature type="transmembrane region" description="Helical" evidence="2">
    <location>
        <begin position="43"/>
        <end position="69"/>
    </location>
</feature>
<feature type="transmembrane region" description="Helical" evidence="2">
    <location>
        <begin position="201"/>
        <end position="218"/>
    </location>
</feature>
<dbReference type="RefSeq" id="WP_213238103.1">
    <property type="nucleotide sequence ID" value="NZ_JAHBCL010000034.1"/>
</dbReference>
<feature type="compositionally biased region" description="Basic and acidic residues" evidence="1">
    <location>
        <begin position="9"/>
        <end position="21"/>
    </location>
</feature>
<feature type="transmembrane region" description="Helical" evidence="2">
    <location>
        <begin position="230"/>
        <end position="249"/>
    </location>
</feature>
<dbReference type="EMBL" id="JAHBCL010000034">
    <property type="protein sequence ID" value="MBS7528242.1"/>
    <property type="molecule type" value="Genomic_DNA"/>
</dbReference>
<comment type="caution">
    <text evidence="3">The sequence shown here is derived from an EMBL/GenBank/DDBJ whole genome shotgun (WGS) entry which is preliminary data.</text>
</comment>